<dbReference type="AlphaFoldDB" id="A0A1M5GNY7"/>
<proteinExistence type="predicted"/>
<dbReference type="RefSeq" id="WP_072837297.1">
    <property type="nucleotide sequence ID" value="NZ_FQUU01000039.1"/>
</dbReference>
<evidence type="ECO:0000313" key="1">
    <source>
        <dbReference type="EMBL" id="SHG05413.1"/>
    </source>
</evidence>
<dbReference type="STRING" id="1121884.SAMN02745131_04195"/>
<evidence type="ECO:0000313" key="2">
    <source>
        <dbReference type="Proteomes" id="UP000184048"/>
    </source>
</evidence>
<keyword evidence="2" id="KW-1185">Reference proteome</keyword>
<dbReference type="Proteomes" id="UP000184048">
    <property type="component" value="Unassembled WGS sequence"/>
</dbReference>
<name>A0A1M5GNY7_9BACT</name>
<dbReference type="OrthoDB" id="711499at2"/>
<reference evidence="1 2" key="1">
    <citation type="submission" date="2016-11" db="EMBL/GenBank/DDBJ databases">
        <authorList>
            <person name="Jaros S."/>
            <person name="Januszkiewicz K."/>
            <person name="Wedrychowicz H."/>
        </authorList>
    </citation>
    <scope>NUCLEOTIDE SEQUENCE [LARGE SCALE GENOMIC DNA]</scope>
    <source>
        <strain evidence="1 2">DSM 18119</strain>
    </source>
</reference>
<protein>
    <submittedName>
        <fullName evidence="1">Uncharacterized protein</fullName>
    </submittedName>
</protein>
<gene>
    <name evidence="1" type="ORF">SAMN02745131_04195</name>
</gene>
<accession>A0A1M5GNY7</accession>
<sequence length="66" mass="7706">MRTVPNRIVLNTKDIMLITGKSERTSRRLLKEIRSSARNTRVSFVSLEQFCSFTGMTREEVIPYLQ</sequence>
<organism evidence="1 2">
    <name type="scientific">Flavisolibacter ginsengisoli DSM 18119</name>
    <dbReference type="NCBI Taxonomy" id="1121884"/>
    <lineage>
        <taxon>Bacteria</taxon>
        <taxon>Pseudomonadati</taxon>
        <taxon>Bacteroidota</taxon>
        <taxon>Chitinophagia</taxon>
        <taxon>Chitinophagales</taxon>
        <taxon>Chitinophagaceae</taxon>
        <taxon>Flavisolibacter</taxon>
    </lineage>
</organism>
<dbReference type="EMBL" id="FQUU01000039">
    <property type="protein sequence ID" value="SHG05413.1"/>
    <property type="molecule type" value="Genomic_DNA"/>
</dbReference>